<organism evidence="1 2">
    <name type="scientific">Ficus carica</name>
    <name type="common">Common fig</name>
    <dbReference type="NCBI Taxonomy" id="3494"/>
    <lineage>
        <taxon>Eukaryota</taxon>
        <taxon>Viridiplantae</taxon>
        <taxon>Streptophyta</taxon>
        <taxon>Embryophyta</taxon>
        <taxon>Tracheophyta</taxon>
        <taxon>Spermatophyta</taxon>
        <taxon>Magnoliopsida</taxon>
        <taxon>eudicotyledons</taxon>
        <taxon>Gunneridae</taxon>
        <taxon>Pentapetalae</taxon>
        <taxon>rosids</taxon>
        <taxon>fabids</taxon>
        <taxon>Rosales</taxon>
        <taxon>Moraceae</taxon>
        <taxon>Ficeae</taxon>
        <taxon>Ficus</taxon>
    </lineage>
</organism>
<accession>A0AA88DIX6</accession>
<evidence type="ECO:0000313" key="1">
    <source>
        <dbReference type="EMBL" id="GMN47709.1"/>
    </source>
</evidence>
<evidence type="ECO:0000313" key="2">
    <source>
        <dbReference type="Proteomes" id="UP001187192"/>
    </source>
</evidence>
<dbReference type="Proteomes" id="UP001187192">
    <property type="component" value="Unassembled WGS sequence"/>
</dbReference>
<protein>
    <submittedName>
        <fullName evidence="1">Uncharacterized protein</fullName>
    </submittedName>
</protein>
<gene>
    <name evidence="1" type="ORF">TIFTF001_016901</name>
</gene>
<sequence length="51" mass="5624">MMKALEAKLLVHQANYLFTKTSASLPHIAYLTKAIACLPHLACLTKLTSPR</sequence>
<keyword evidence="2" id="KW-1185">Reference proteome</keyword>
<dbReference type="EMBL" id="BTGU01000026">
    <property type="protein sequence ID" value="GMN47709.1"/>
    <property type="molecule type" value="Genomic_DNA"/>
</dbReference>
<name>A0AA88DIX6_FICCA</name>
<dbReference type="AlphaFoldDB" id="A0AA88DIX6"/>
<comment type="caution">
    <text evidence="1">The sequence shown here is derived from an EMBL/GenBank/DDBJ whole genome shotgun (WGS) entry which is preliminary data.</text>
</comment>
<reference evidence="1" key="1">
    <citation type="submission" date="2023-07" db="EMBL/GenBank/DDBJ databases">
        <title>draft genome sequence of fig (Ficus carica).</title>
        <authorList>
            <person name="Takahashi T."/>
            <person name="Nishimura K."/>
        </authorList>
    </citation>
    <scope>NUCLEOTIDE SEQUENCE</scope>
</reference>
<proteinExistence type="predicted"/>